<dbReference type="AlphaFoldDB" id="A0A840UQV0"/>
<dbReference type="Proteomes" id="UP000539642">
    <property type="component" value="Unassembled WGS sequence"/>
</dbReference>
<comment type="caution">
    <text evidence="1">The sequence shown here is derived from an EMBL/GenBank/DDBJ whole genome shotgun (WGS) entry which is preliminary data.</text>
</comment>
<keyword evidence="2" id="KW-1185">Reference proteome</keyword>
<sequence length="36" mass="4156">MKGKKLRGHCAVPATEDQFSSGLWYMMRWQVGQSKI</sequence>
<protein>
    <submittedName>
        <fullName evidence="1">Uncharacterized protein</fullName>
    </submittedName>
</protein>
<proteinExistence type="predicted"/>
<reference evidence="1 2" key="1">
    <citation type="submission" date="2020-08" db="EMBL/GenBank/DDBJ databases">
        <title>Genomic Encyclopedia of Type Strains, Phase IV (KMG-IV): sequencing the most valuable type-strain genomes for metagenomic binning, comparative biology and taxonomic classification.</title>
        <authorList>
            <person name="Goeker M."/>
        </authorList>
    </citation>
    <scope>NUCLEOTIDE SEQUENCE [LARGE SCALE GENOMIC DNA]</scope>
    <source>
        <strain evidence="1 2">DSM 28570</strain>
    </source>
</reference>
<evidence type="ECO:0000313" key="2">
    <source>
        <dbReference type="Proteomes" id="UP000539642"/>
    </source>
</evidence>
<gene>
    <name evidence="1" type="ORF">HNQ81_002333</name>
</gene>
<name>A0A840UQV0_9BACT</name>
<evidence type="ECO:0000313" key="1">
    <source>
        <dbReference type="EMBL" id="MBB5348597.1"/>
    </source>
</evidence>
<organism evidence="1 2">
    <name type="scientific">Desulfoprunum benzoelyticum</name>
    <dbReference type="NCBI Taxonomy" id="1506996"/>
    <lineage>
        <taxon>Bacteria</taxon>
        <taxon>Pseudomonadati</taxon>
        <taxon>Thermodesulfobacteriota</taxon>
        <taxon>Desulfobulbia</taxon>
        <taxon>Desulfobulbales</taxon>
        <taxon>Desulfobulbaceae</taxon>
        <taxon>Desulfoprunum</taxon>
    </lineage>
</organism>
<accession>A0A840UQV0</accession>
<dbReference type="EMBL" id="JACHEO010000013">
    <property type="protein sequence ID" value="MBB5348597.1"/>
    <property type="molecule type" value="Genomic_DNA"/>
</dbReference>